<dbReference type="HOGENOM" id="CLU_141201_1_0_1"/>
<dbReference type="RefSeq" id="XP_009009982.1">
    <property type="nucleotide sequence ID" value="XM_009011734.1"/>
</dbReference>
<gene>
    <name evidence="5" type="primary">20196861</name>
    <name evidence="4" type="ORF">HELRODRAFT_146977</name>
</gene>
<evidence type="ECO:0000313" key="6">
    <source>
        <dbReference type="Proteomes" id="UP000015101"/>
    </source>
</evidence>
<reference evidence="6" key="1">
    <citation type="submission" date="2012-12" db="EMBL/GenBank/DDBJ databases">
        <authorList>
            <person name="Hellsten U."/>
            <person name="Grimwood J."/>
            <person name="Chapman J.A."/>
            <person name="Shapiro H."/>
            <person name="Aerts A."/>
            <person name="Otillar R.P."/>
            <person name="Terry A.Y."/>
            <person name="Boore J.L."/>
            <person name="Simakov O."/>
            <person name="Marletaz F."/>
            <person name="Cho S.-J."/>
            <person name="Edsinger-Gonzales E."/>
            <person name="Havlak P."/>
            <person name="Kuo D.-H."/>
            <person name="Larsson T."/>
            <person name="Lv J."/>
            <person name="Arendt D."/>
            <person name="Savage R."/>
            <person name="Osoegawa K."/>
            <person name="de Jong P."/>
            <person name="Lindberg D.R."/>
            <person name="Seaver E.C."/>
            <person name="Weisblat D.A."/>
            <person name="Putnam N.H."/>
            <person name="Grigoriev I.V."/>
            <person name="Rokhsar D.S."/>
        </authorList>
    </citation>
    <scope>NUCLEOTIDE SEQUENCE</scope>
</reference>
<dbReference type="GeneID" id="20196861"/>
<dbReference type="InParanoid" id="T1EJW1"/>
<feature type="domain" description="SH2" evidence="3">
    <location>
        <begin position="1"/>
        <end position="73"/>
    </location>
</feature>
<evidence type="ECO:0000313" key="4">
    <source>
        <dbReference type="EMBL" id="ESO11494.1"/>
    </source>
</evidence>
<dbReference type="InterPro" id="IPR000980">
    <property type="entry name" value="SH2"/>
</dbReference>
<name>T1EJW1_HELRO</name>
<dbReference type="Proteomes" id="UP000015101">
    <property type="component" value="Unassembled WGS sequence"/>
</dbReference>
<dbReference type="OrthoDB" id="9938362at2759"/>
<reference evidence="5" key="3">
    <citation type="submission" date="2015-06" db="UniProtKB">
        <authorList>
            <consortium name="EnsemblMetazoa"/>
        </authorList>
    </citation>
    <scope>IDENTIFICATION</scope>
</reference>
<organism evidence="5 6">
    <name type="scientific">Helobdella robusta</name>
    <name type="common">Californian leech</name>
    <dbReference type="NCBI Taxonomy" id="6412"/>
    <lineage>
        <taxon>Eukaryota</taxon>
        <taxon>Metazoa</taxon>
        <taxon>Spiralia</taxon>
        <taxon>Lophotrochozoa</taxon>
        <taxon>Annelida</taxon>
        <taxon>Clitellata</taxon>
        <taxon>Hirudinea</taxon>
        <taxon>Rhynchobdellida</taxon>
        <taxon>Glossiphoniidae</taxon>
        <taxon>Helobdella</taxon>
    </lineage>
</organism>
<dbReference type="KEGG" id="hro:HELRODRAFT_146977"/>
<dbReference type="SUPFAM" id="SSF55550">
    <property type="entry name" value="SH2 domain"/>
    <property type="match status" value="1"/>
</dbReference>
<sequence length="73" mass="8444">WYHGLISRTQAEDILRPHKEGSYLVRTSESNHADYSLSVKSTKGFIHMRIVHRREDGGQYILGQFSQPFLSIP</sequence>
<evidence type="ECO:0000256" key="2">
    <source>
        <dbReference type="PROSITE-ProRule" id="PRU00191"/>
    </source>
</evidence>
<keyword evidence="6" id="KW-1185">Reference proteome</keyword>
<dbReference type="EMBL" id="AMQM01002432">
    <property type="status" value="NOT_ANNOTATED_CDS"/>
    <property type="molecule type" value="Genomic_DNA"/>
</dbReference>
<evidence type="ECO:0000256" key="1">
    <source>
        <dbReference type="ARBA" id="ARBA00022999"/>
    </source>
</evidence>
<dbReference type="PANTHER" id="PTHR15127:SF32">
    <property type="entry name" value="HEAVYWEIGHT, ISOFORM A"/>
    <property type="match status" value="1"/>
</dbReference>
<dbReference type="Pfam" id="PF00017">
    <property type="entry name" value="SH2"/>
    <property type="match status" value="1"/>
</dbReference>
<dbReference type="Gene3D" id="3.30.505.10">
    <property type="entry name" value="SH2 domain"/>
    <property type="match status" value="1"/>
</dbReference>
<dbReference type="InterPro" id="IPR051846">
    <property type="entry name" value="SH2_domain_adapters"/>
</dbReference>
<dbReference type="EMBL" id="KB095812">
    <property type="protein sequence ID" value="ESO11494.1"/>
    <property type="molecule type" value="Genomic_DNA"/>
</dbReference>
<proteinExistence type="predicted"/>
<dbReference type="PANTHER" id="PTHR15127">
    <property type="entry name" value="HEAVYWEIGHT, ISOFORM A"/>
    <property type="match status" value="1"/>
</dbReference>
<dbReference type="AlphaFoldDB" id="T1EJW1"/>
<evidence type="ECO:0000259" key="3">
    <source>
        <dbReference type="PROSITE" id="PS50001"/>
    </source>
</evidence>
<dbReference type="EnsemblMetazoa" id="HelroT146977">
    <property type="protein sequence ID" value="HelroP146977"/>
    <property type="gene ID" value="HelroG146977"/>
</dbReference>
<evidence type="ECO:0000313" key="5">
    <source>
        <dbReference type="EnsemblMetazoa" id="HelroP146977"/>
    </source>
</evidence>
<reference evidence="4 6" key="2">
    <citation type="journal article" date="2013" name="Nature">
        <title>Insights into bilaterian evolution from three spiralian genomes.</title>
        <authorList>
            <person name="Simakov O."/>
            <person name="Marletaz F."/>
            <person name="Cho S.J."/>
            <person name="Edsinger-Gonzales E."/>
            <person name="Havlak P."/>
            <person name="Hellsten U."/>
            <person name="Kuo D.H."/>
            <person name="Larsson T."/>
            <person name="Lv J."/>
            <person name="Arendt D."/>
            <person name="Savage R."/>
            <person name="Osoegawa K."/>
            <person name="de Jong P."/>
            <person name="Grimwood J."/>
            <person name="Chapman J.A."/>
            <person name="Shapiro H."/>
            <person name="Aerts A."/>
            <person name="Otillar R.P."/>
            <person name="Terry A.Y."/>
            <person name="Boore J.L."/>
            <person name="Grigoriev I.V."/>
            <person name="Lindberg D.R."/>
            <person name="Seaver E.C."/>
            <person name="Weisblat D.A."/>
            <person name="Putnam N.H."/>
            <person name="Rokhsar D.S."/>
        </authorList>
    </citation>
    <scope>NUCLEOTIDE SEQUENCE</scope>
</reference>
<protein>
    <recommendedName>
        <fullName evidence="3">SH2 domain-containing protein</fullName>
    </recommendedName>
</protein>
<keyword evidence="1 2" id="KW-0727">SH2 domain</keyword>
<dbReference type="PROSITE" id="PS50001">
    <property type="entry name" value="SH2"/>
    <property type="match status" value="1"/>
</dbReference>
<accession>T1EJW1</accession>
<dbReference type="SMART" id="SM00252">
    <property type="entry name" value="SH2"/>
    <property type="match status" value="1"/>
</dbReference>
<dbReference type="CTD" id="20196861"/>
<dbReference type="STRING" id="6412.T1EJW1"/>
<dbReference type="PRINTS" id="PR00401">
    <property type="entry name" value="SH2DOMAIN"/>
</dbReference>
<dbReference type="InterPro" id="IPR036860">
    <property type="entry name" value="SH2_dom_sf"/>
</dbReference>